<comment type="caution">
    <text evidence="1">The sequence shown here is derived from an EMBL/GenBank/DDBJ whole genome shotgun (WGS) entry which is preliminary data.</text>
</comment>
<evidence type="ECO:0000313" key="2">
    <source>
        <dbReference type="Proteomes" id="UP001157439"/>
    </source>
</evidence>
<keyword evidence="2" id="KW-1185">Reference proteome</keyword>
<proteinExistence type="predicted"/>
<name>A0AA37WVB5_9GAMM</name>
<reference evidence="1 2" key="1">
    <citation type="journal article" date="2014" name="Int. J. Syst. Evol. Microbiol.">
        <title>Complete genome sequence of Corynebacterium casei LMG S-19264T (=DSM 44701T), isolated from a smear-ripened cheese.</title>
        <authorList>
            <consortium name="US DOE Joint Genome Institute (JGI-PGF)"/>
            <person name="Walter F."/>
            <person name="Albersmeier A."/>
            <person name="Kalinowski J."/>
            <person name="Ruckert C."/>
        </authorList>
    </citation>
    <scope>NUCLEOTIDE SEQUENCE [LARGE SCALE GENOMIC DNA]</scope>
    <source>
        <strain evidence="1 2">NBRC 112785</strain>
    </source>
</reference>
<evidence type="ECO:0000313" key="1">
    <source>
        <dbReference type="EMBL" id="GLS82188.1"/>
    </source>
</evidence>
<organism evidence="1 2">
    <name type="scientific">Paraferrimonas haliotis</name>
    <dbReference type="NCBI Taxonomy" id="2013866"/>
    <lineage>
        <taxon>Bacteria</taxon>
        <taxon>Pseudomonadati</taxon>
        <taxon>Pseudomonadota</taxon>
        <taxon>Gammaproteobacteria</taxon>
        <taxon>Alteromonadales</taxon>
        <taxon>Ferrimonadaceae</taxon>
        <taxon>Paraferrimonas</taxon>
    </lineage>
</organism>
<dbReference type="EMBL" id="BSPO01000001">
    <property type="protein sequence ID" value="GLS82188.1"/>
    <property type="molecule type" value="Genomic_DNA"/>
</dbReference>
<protein>
    <recommendedName>
        <fullName evidence="3">HDOD domain-containing protein</fullName>
    </recommendedName>
</protein>
<dbReference type="Proteomes" id="UP001157439">
    <property type="component" value="Unassembled WGS sequence"/>
</dbReference>
<gene>
    <name evidence="1" type="ORF">GCM10007894_01650</name>
</gene>
<accession>A0AA37WVB5</accession>
<sequence>MTAQASPLLPQIRTLLLENNFFLGEQSALQSLHQAIKQGDSSAELAQIICSDDALCDYLKQIYSVIKLPAITHQCQSQTMTQMIEALGEQLTYRYALAFYLQRNLTFLGEPYARLSKGYWALTQSITQEALESANRSLDPQLCANRLHSLCQFVFLGPLLTLAAASLLQSQSQLTISMGMLKQVIEQQQFELSLLALKQLKVDGDLQFELAIAYERMPTQVKITPGLLLRPILKRRGLL</sequence>
<dbReference type="AlphaFoldDB" id="A0AA37WVB5"/>
<evidence type="ECO:0008006" key="3">
    <source>
        <dbReference type="Google" id="ProtNLM"/>
    </source>
</evidence>
<dbReference type="RefSeq" id="WP_095497744.1">
    <property type="nucleotide sequence ID" value="NZ_BSPO01000001.1"/>
</dbReference>